<evidence type="ECO:0000256" key="3">
    <source>
        <dbReference type="ARBA" id="ARBA00022989"/>
    </source>
</evidence>
<evidence type="ECO:0000256" key="1">
    <source>
        <dbReference type="ARBA" id="ARBA00004141"/>
    </source>
</evidence>
<gene>
    <name evidence="6" type="ORF">Zmor_022681</name>
</gene>
<evidence type="ECO:0008006" key="8">
    <source>
        <dbReference type="Google" id="ProtNLM"/>
    </source>
</evidence>
<accession>A0AA38HWX4</accession>
<dbReference type="SUPFAM" id="SSF103473">
    <property type="entry name" value="MFS general substrate transporter"/>
    <property type="match status" value="1"/>
</dbReference>
<evidence type="ECO:0000313" key="7">
    <source>
        <dbReference type="Proteomes" id="UP001168821"/>
    </source>
</evidence>
<protein>
    <recommendedName>
        <fullName evidence="8">Proton-coupled folate transporter</fullName>
    </recommendedName>
</protein>
<feature type="transmembrane region" description="Helical" evidence="5">
    <location>
        <begin position="222"/>
        <end position="242"/>
    </location>
</feature>
<feature type="transmembrane region" description="Helical" evidence="5">
    <location>
        <begin position="154"/>
        <end position="180"/>
    </location>
</feature>
<dbReference type="Pfam" id="PF07690">
    <property type="entry name" value="MFS_1"/>
    <property type="match status" value="1"/>
</dbReference>
<keyword evidence="3 5" id="KW-1133">Transmembrane helix</keyword>
<dbReference type="PANTHER" id="PTHR23507">
    <property type="entry name" value="ZGC:174356"/>
    <property type="match status" value="1"/>
</dbReference>
<dbReference type="Gene3D" id="1.20.1250.20">
    <property type="entry name" value="MFS general substrate transporter like domains"/>
    <property type="match status" value="1"/>
</dbReference>
<keyword evidence="2 5" id="KW-0812">Transmembrane</keyword>
<feature type="transmembrane region" description="Helical" evidence="5">
    <location>
        <begin position="380"/>
        <end position="403"/>
    </location>
</feature>
<dbReference type="GO" id="GO:0016020">
    <property type="term" value="C:membrane"/>
    <property type="evidence" value="ECO:0007669"/>
    <property type="project" value="UniProtKB-SubCell"/>
</dbReference>
<feature type="transmembrane region" description="Helical" evidence="5">
    <location>
        <begin position="288"/>
        <end position="303"/>
    </location>
</feature>
<dbReference type="InterPro" id="IPR036259">
    <property type="entry name" value="MFS_trans_sf"/>
</dbReference>
<proteinExistence type="predicted"/>
<keyword evidence="4 5" id="KW-0472">Membrane</keyword>
<dbReference type="InterPro" id="IPR011701">
    <property type="entry name" value="MFS"/>
</dbReference>
<evidence type="ECO:0000256" key="5">
    <source>
        <dbReference type="SAM" id="Phobius"/>
    </source>
</evidence>
<comment type="subcellular location">
    <subcellularLocation>
        <location evidence="1">Membrane</location>
        <topology evidence="1">Multi-pass membrane protein</topology>
    </subcellularLocation>
</comment>
<reference evidence="6" key="1">
    <citation type="journal article" date="2023" name="G3 (Bethesda)">
        <title>Whole genome assemblies of Zophobas morio and Tenebrio molitor.</title>
        <authorList>
            <person name="Kaur S."/>
            <person name="Stinson S.A."/>
            <person name="diCenzo G.C."/>
        </authorList>
    </citation>
    <scope>NUCLEOTIDE SEQUENCE</scope>
    <source>
        <strain evidence="6">QUZm001</strain>
    </source>
</reference>
<feature type="transmembrane region" description="Helical" evidence="5">
    <location>
        <begin position="448"/>
        <end position="469"/>
    </location>
</feature>
<name>A0AA38HWX4_9CUCU</name>
<comment type="caution">
    <text evidence="6">The sequence shown here is derived from an EMBL/GenBank/DDBJ whole genome shotgun (WGS) entry which is preliminary data.</text>
</comment>
<organism evidence="6 7">
    <name type="scientific">Zophobas morio</name>
    <dbReference type="NCBI Taxonomy" id="2755281"/>
    <lineage>
        <taxon>Eukaryota</taxon>
        <taxon>Metazoa</taxon>
        <taxon>Ecdysozoa</taxon>
        <taxon>Arthropoda</taxon>
        <taxon>Hexapoda</taxon>
        <taxon>Insecta</taxon>
        <taxon>Pterygota</taxon>
        <taxon>Neoptera</taxon>
        <taxon>Endopterygota</taxon>
        <taxon>Coleoptera</taxon>
        <taxon>Polyphaga</taxon>
        <taxon>Cucujiformia</taxon>
        <taxon>Tenebrionidae</taxon>
        <taxon>Zophobas</taxon>
    </lineage>
</organism>
<evidence type="ECO:0000313" key="6">
    <source>
        <dbReference type="EMBL" id="KAJ3644986.1"/>
    </source>
</evidence>
<feature type="transmembrane region" description="Helical" evidence="5">
    <location>
        <begin position="124"/>
        <end position="142"/>
    </location>
</feature>
<dbReference type="AlphaFoldDB" id="A0AA38HWX4"/>
<evidence type="ECO:0000256" key="4">
    <source>
        <dbReference type="ARBA" id="ARBA00023136"/>
    </source>
</evidence>
<dbReference type="Proteomes" id="UP001168821">
    <property type="component" value="Unassembled WGS sequence"/>
</dbReference>
<feature type="transmembrane region" description="Helical" evidence="5">
    <location>
        <begin position="25"/>
        <end position="46"/>
    </location>
</feature>
<feature type="transmembrane region" description="Helical" evidence="5">
    <location>
        <begin position="192"/>
        <end position="210"/>
    </location>
</feature>
<feature type="transmembrane region" description="Helical" evidence="5">
    <location>
        <begin position="100"/>
        <end position="117"/>
    </location>
</feature>
<dbReference type="PANTHER" id="PTHR23507:SF37">
    <property type="entry name" value="GH08173P"/>
    <property type="match status" value="1"/>
</dbReference>
<feature type="transmembrane region" description="Helical" evidence="5">
    <location>
        <begin position="357"/>
        <end position="374"/>
    </location>
</feature>
<keyword evidence="7" id="KW-1185">Reference proteome</keyword>
<dbReference type="EMBL" id="JALNTZ010000007">
    <property type="protein sequence ID" value="KAJ3644986.1"/>
    <property type="molecule type" value="Genomic_DNA"/>
</dbReference>
<evidence type="ECO:0000256" key="2">
    <source>
        <dbReference type="ARBA" id="ARBA00022692"/>
    </source>
</evidence>
<dbReference type="GO" id="GO:0022857">
    <property type="term" value="F:transmembrane transporter activity"/>
    <property type="evidence" value="ECO:0007669"/>
    <property type="project" value="InterPro"/>
</dbReference>
<sequence>MASTENIVEPMPPEPWQPPRPRKTLLYYLKLITVEPTMVLYMMAFMTTTVVEQAFFVNKACRVNHGLNETVCDNLTAKEYEDLNKQVQITVSDFHLWNDVAGHGGPIILALFMGAWSDKRGRKLPLLIGLIGKLYYSAMIVVNASQNDWPLEYVVYTATLPMAFTGADVAIFAAAFTYLVDITSQKNRTMRVTLLEVCYLATMPTGVALGKVLFNQVVNKSYAVMFAINVSLLVLAIIYTFLRLDWRTSARQKPLSEASNLFTDFFDYNHVVTTAVTLFKPRRHNRRSYLLILILMMAFYTFQRDEKDMSYLYVNLVFKWQFNEFSDFRTVQSAIQDVFLLLAIPLMSRVLGWRDTVIIMIGALAHSVGRIFYATAADPWVFYLGGVFAAIGPIVAPVIRSMVSKLVATSEKGKTLAVLAVADNAIPLVSGTMYSKVYNATIHTNPNAIFYVTMATQMTVFLLVLFIHVKAKDKYLIHEDEDAKAECLSKQEDPPSE</sequence>